<dbReference type="CDD" id="cd07153">
    <property type="entry name" value="Fur_like"/>
    <property type="match status" value="1"/>
</dbReference>
<comment type="similarity">
    <text evidence="1">Belongs to the Fur family.</text>
</comment>
<reference evidence="9 10" key="1">
    <citation type="submission" date="2019-03" db="EMBL/GenBank/DDBJ databases">
        <title>Genomic Encyclopedia of Type Strains, Phase IV (KMG-IV): sequencing the most valuable type-strain genomes for metagenomic binning, comparative biology and taxonomic classification.</title>
        <authorList>
            <person name="Goeker M."/>
        </authorList>
    </citation>
    <scope>NUCLEOTIDE SEQUENCE [LARGE SCALE GENOMIC DNA]</scope>
    <source>
        <strain evidence="9 10">DSM 20467</strain>
    </source>
</reference>
<dbReference type="GO" id="GO:1900376">
    <property type="term" value="P:regulation of secondary metabolite biosynthetic process"/>
    <property type="evidence" value="ECO:0007669"/>
    <property type="project" value="TreeGrafter"/>
</dbReference>
<keyword evidence="8" id="KW-0408">Iron</keyword>
<evidence type="ECO:0000256" key="5">
    <source>
        <dbReference type="ARBA" id="ARBA00023125"/>
    </source>
</evidence>
<feature type="binding site" evidence="7">
    <location>
        <position position="136"/>
    </location>
    <ligand>
        <name>Zn(2+)</name>
        <dbReference type="ChEBI" id="CHEBI:29105"/>
    </ligand>
</feature>
<feature type="binding site" evidence="7">
    <location>
        <position position="94"/>
    </location>
    <ligand>
        <name>Zn(2+)</name>
        <dbReference type="ChEBI" id="CHEBI:29105"/>
    </ligand>
</feature>
<keyword evidence="3 7" id="KW-0862">Zinc</keyword>
<dbReference type="Proteomes" id="UP000295188">
    <property type="component" value="Unassembled WGS sequence"/>
</dbReference>
<evidence type="ECO:0000256" key="8">
    <source>
        <dbReference type="PIRSR" id="PIRSR602481-2"/>
    </source>
</evidence>
<comment type="cofactor">
    <cofactor evidence="7">
        <name>Zn(2+)</name>
        <dbReference type="ChEBI" id="CHEBI:29105"/>
    </cofactor>
    <text evidence="7">Binds 1 zinc ion per subunit.</text>
</comment>
<evidence type="ECO:0000256" key="4">
    <source>
        <dbReference type="ARBA" id="ARBA00023015"/>
    </source>
</evidence>
<dbReference type="PANTHER" id="PTHR33202">
    <property type="entry name" value="ZINC UPTAKE REGULATION PROTEIN"/>
    <property type="match status" value="1"/>
</dbReference>
<evidence type="ECO:0000313" key="10">
    <source>
        <dbReference type="Proteomes" id="UP000295188"/>
    </source>
</evidence>
<dbReference type="InterPro" id="IPR043135">
    <property type="entry name" value="Fur_C"/>
</dbReference>
<accession>A0A4R3K0B7</accession>
<dbReference type="AlphaFoldDB" id="A0A4R3K0B7"/>
<keyword evidence="5" id="KW-0238">DNA-binding</keyword>
<dbReference type="InterPro" id="IPR036388">
    <property type="entry name" value="WH-like_DNA-bd_sf"/>
</dbReference>
<dbReference type="Gene3D" id="1.10.10.10">
    <property type="entry name" value="Winged helix-like DNA-binding domain superfamily/Winged helix DNA-binding domain"/>
    <property type="match status" value="1"/>
</dbReference>
<keyword evidence="4" id="KW-0805">Transcription regulation</keyword>
<dbReference type="GO" id="GO:0000976">
    <property type="term" value="F:transcription cis-regulatory region binding"/>
    <property type="evidence" value="ECO:0007669"/>
    <property type="project" value="TreeGrafter"/>
</dbReference>
<evidence type="ECO:0000256" key="1">
    <source>
        <dbReference type="ARBA" id="ARBA00007957"/>
    </source>
</evidence>
<name>A0A4R3K0B7_9FIRM</name>
<proteinExistence type="inferred from homology"/>
<dbReference type="Gene3D" id="3.30.1490.190">
    <property type="match status" value="1"/>
</dbReference>
<feature type="binding site" evidence="7">
    <location>
        <position position="97"/>
    </location>
    <ligand>
        <name>Zn(2+)</name>
        <dbReference type="ChEBI" id="CHEBI:29105"/>
    </ligand>
</feature>
<dbReference type="GO" id="GO:0008270">
    <property type="term" value="F:zinc ion binding"/>
    <property type="evidence" value="ECO:0007669"/>
    <property type="project" value="TreeGrafter"/>
</dbReference>
<protein>
    <submittedName>
        <fullName evidence="9">Fur family ferric uptake transcriptional regulator</fullName>
    </submittedName>
</protein>
<keyword evidence="2" id="KW-0678">Repressor</keyword>
<dbReference type="EMBL" id="SMAA01000033">
    <property type="protein sequence ID" value="TCS75247.1"/>
    <property type="molecule type" value="Genomic_DNA"/>
</dbReference>
<keyword evidence="6" id="KW-0804">Transcription</keyword>
<dbReference type="PANTHER" id="PTHR33202:SF7">
    <property type="entry name" value="FERRIC UPTAKE REGULATION PROTEIN"/>
    <property type="match status" value="1"/>
</dbReference>
<keyword evidence="10" id="KW-1185">Reference proteome</keyword>
<feature type="binding site" evidence="8">
    <location>
        <position position="88"/>
    </location>
    <ligand>
        <name>Fe cation</name>
        <dbReference type="ChEBI" id="CHEBI:24875"/>
    </ligand>
</feature>
<organism evidence="9 10">
    <name type="scientific">Pectinatus cerevisiiphilus</name>
    <dbReference type="NCBI Taxonomy" id="86956"/>
    <lineage>
        <taxon>Bacteria</taxon>
        <taxon>Bacillati</taxon>
        <taxon>Bacillota</taxon>
        <taxon>Negativicutes</taxon>
        <taxon>Selenomonadales</taxon>
        <taxon>Selenomonadaceae</taxon>
        <taxon>Pectinatus</taxon>
    </lineage>
</organism>
<comment type="caution">
    <text evidence="9">The sequence shown here is derived from an EMBL/GenBank/DDBJ whole genome shotgun (WGS) entry which is preliminary data.</text>
</comment>
<gene>
    <name evidence="9" type="ORF">EDC37_1332</name>
</gene>
<comment type="cofactor">
    <cofactor evidence="8">
        <name>Mn(2+)</name>
        <dbReference type="ChEBI" id="CHEBI:29035"/>
    </cofactor>
    <cofactor evidence="8">
        <name>Fe(2+)</name>
        <dbReference type="ChEBI" id="CHEBI:29033"/>
    </cofactor>
    <text evidence="8">Binds 1 Mn(2+) or Fe(2+) ion per subunit.</text>
</comment>
<evidence type="ECO:0000256" key="3">
    <source>
        <dbReference type="ARBA" id="ARBA00022833"/>
    </source>
</evidence>
<evidence type="ECO:0000313" key="9">
    <source>
        <dbReference type="EMBL" id="TCS75247.1"/>
    </source>
</evidence>
<dbReference type="SUPFAM" id="SSF46785">
    <property type="entry name" value="Winged helix' DNA-binding domain"/>
    <property type="match status" value="1"/>
</dbReference>
<sequence length="163" mass="18900">MNTFKSRKKLNGNYKLTWQRELIFHTLTSYTGYHFSAEDIYEIIHRQYPKIGLATVYRTMELFSTLNIVQKLDFGDGCQRYELYSPRHHHHLLCNSCGKVIEIKGSLANALDTIITTMTVTNFLVLDYQLYIHGYCKDCQTKRNHSGLSTVPSQNNVSRSNVI</sequence>
<evidence type="ECO:0000256" key="2">
    <source>
        <dbReference type="ARBA" id="ARBA00022491"/>
    </source>
</evidence>
<dbReference type="Pfam" id="PF01475">
    <property type="entry name" value="FUR"/>
    <property type="match status" value="1"/>
</dbReference>
<dbReference type="GO" id="GO:0045892">
    <property type="term" value="P:negative regulation of DNA-templated transcription"/>
    <property type="evidence" value="ECO:0007669"/>
    <property type="project" value="TreeGrafter"/>
</dbReference>
<feature type="binding site" evidence="7">
    <location>
        <position position="139"/>
    </location>
    <ligand>
        <name>Zn(2+)</name>
        <dbReference type="ChEBI" id="CHEBI:29105"/>
    </ligand>
</feature>
<dbReference type="InterPro" id="IPR036390">
    <property type="entry name" value="WH_DNA-bd_sf"/>
</dbReference>
<evidence type="ECO:0000256" key="7">
    <source>
        <dbReference type="PIRSR" id="PIRSR602481-1"/>
    </source>
</evidence>
<dbReference type="GO" id="GO:0003700">
    <property type="term" value="F:DNA-binding transcription factor activity"/>
    <property type="evidence" value="ECO:0007669"/>
    <property type="project" value="InterPro"/>
</dbReference>
<dbReference type="InterPro" id="IPR002481">
    <property type="entry name" value="FUR"/>
</dbReference>
<keyword evidence="7" id="KW-0479">Metal-binding</keyword>
<evidence type="ECO:0000256" key="6">
    <source>
        <dbReference type="ARBA" id="ARBA00023163"/>
    </source>
</evidence>